<sequence>LLLRPGRRSRSSLPCRPAPSLAWSRPRRSSITSTTWSTTRPSLSDTRTCTCASASSRTATASTPPSGTRSPTPTPLTS</sequence>
<feature type="non-terminal residue" evidence="1">
    <location>
        <position position="1"/>
    </location>
</feature>
<reference evidence="1" key="1">
    <citation type="submission" date="2022-07" db="EMBL/GenBank/DDBJ databases">
        <title>Phylogenomic reconstructions and comparative analyses of Kickxellomycotina fungi.</title>
        <authorList>
            <person name="Reynolds N.K."/>
            <person name="Stajich J.E."/>
            <person name="Barry K."/>
            <person name="Grigoriev I.V."/>
            <person name="Crous P."/>
            <person name="Smith M.E."/>
        </authorList>
    </citation>
    <scope>NUCLEOTIDE SEQUENCE</scope>
    <source>
        <strain evidence="1">NRRL 5244</strain>
    </source>
</reference>
<dbReference type="Proteomes" id="UP001150603">
    <property type="component" value="Unassembled WGS sequence"/>
</dbReference>
<organism evidence="1 2">
    <name type="scientific">Linderina macrospora</name>
    <dbReference type="NCBI Taxonomy" id="4868"/>
    <lineage>
        <taxon>Eukaryota</taxon>
        <taxon>Fungi</taxon>
        <taxon>Fungi incertae sedis</taxon>
        <taxon>Zoopagomycota</taxon>
        <taxon>Kickxellomycotina</taxon>
        <taxon>Kickxellomycetes</taxon>
        <taxon>Kickxellales</taxon>
        <taxon>Kickxellaceae</taxon>
        <taxon>Linderina</taxon>
    </lineage>
</organism>
<feature type="non-terminal residue" evidence="1">
    <location>
        <position position="78"/>
    </location>
</feature>
<accession>A0ACC1J6C3</accession>
<evidence type="ECO:0000313" key="2">
    <source>
        <dbReference type="Proteomes" id="UP001150603"/>
    </source>
</evidence>
<dbReference type="EMBL" id="JANBPW010002960">
    <property type="protein sequence ID" value="KAJ1939091.1"/>
    <property type="molecule type" value="Genomic_DNA"/>
</dbReference>
<gene>
    <name evidence="1" type="ORF">FBU59_004236</name>
</gene>
<comment type="caution">
    <text evidence="1">The sequence shown here is derived from an EMBL/GenBank/DDBJ whole genome shotgun (WGS) entry which is preliminary data.</text>
</comment>
<keyword evidence="2" id="KW-1185">Reference proteome</keyword>
<name>A0ACC1J6C3_9FUNG</name>
<proteinExistence type="predicted"/>
<protein>
    <submittedName>
        <fullName evidence="1">Uncharacterized protein</fullName>
    </submittedName>
</protein>
<evidence type="ECO:0000313" key="1">
    <source>
        <dbReference type="EMBL" id="KAJ1939091.1"/>
    </source>
</evidence>